<evidence type="ECO:0000256" key="8">
    <source>
        <dbReference type="ARBA" id="ARBA00022840"/>
    </source>
</evidence>
<sequence length="405" mass="46185">MENIIHVSCSGKILIIGGYLILEKENFGLVLTTNSRFHTFISSTENPNLISIFSQNYDQNYSYEFSTNPIFLKSTNPKIFPSNKFLETTLLFTLSFIYSSKNLSPLEKKGLKMTIFGDSAFYSKKSNDSMGKTGLGSSAALVVSLTGSLLHFFQIVDLANPKSEDLFLIHNLSQFCHCVAQGKIGSGFDISAAVYGSQKFQRFSQTVLKEYIEKPFEIEPHFLESFSKLINSKEKWDNFIQPFKLPSNTKLILIDTLSGGSETVPMVRRYLKWKNEKPQESSKIISHLKKNNSKMENLLNQKEILEEQIDQIRKIGTKIRFLMKKMGELSDVPIEPEEQSQRINQIFSIKEVIFAGIPGAGGLDAIFVIYIDKEDIFKEIEEKIRILKMRIIDLKIINKPIQLEK</sequence>
<evidence type="ECO:0000256" key="11">
    <source>
        <dbReference type="ARBA" id="ARBA00023221"/>
    </source>
</evidence>
<proteinExistence type="inferred from homology"/>
<dbReference type="Pfam" id="PF00288">
    <property type="entry name" value="GHMP_kinases_N"/>
    <property type="match status" value="1"/>
</dbReference>
<dbReference type="Gene3D" id="3.30.70.890">
    <property type="entry name" value="GHMP kinase, C-terminal domain"/>
    <property type="match status" value="1"/>
</dbReference>
<keyword evidence="9" id="KW-0752">Steroid biosynthesis</keyword>
<reference evidence="14" key="1">
    <citation type="submission" date="2022-10" db="EMBL/GenBank/DDBJ databases">
        <title>Novel sulphate-reducing endosymbionts in the free-living metamonad Anaeramoeba.</title>
        <authorList>
            <person name="Jerlstrom-Hultqvist J."/>
            <person name="Cepicka I."/>
            <person name="Gallot-Lavallee L."/>
            <person name="Salas-Leiva D."/>
            <person name="Curtis B.A."/>
            <person name="Zahonova K."/>
            <person name="Pipaliya S."/>
            <person name="Dacks J."/>
            <person name="Roger A.J."/>
        </authorList>
    </citation>
    <scope>NUCLEOTIDE SEQUENCE</scope>
    <source>
        <strain evidence="14">BMAN</strain>
    </source>
</reference>
<dbReference type="InterPro" id="IPR035102">
    <property type="entry name" value="Phosphomevalonate_kinase"/>
</dbReference>
<organism evidence="14 15">
    <name type="scientific">Anaeramoeba ignava</name>
    <name type="common">Anaerobic marine amoeba</name>
    <dbReference type="NCBI Taxonomy" id="1746090"/>
    <lineage>
        <taxon>Eukaryota</taxon>
        <taxon>Metamonada</taxon>
        <taxon>Anaeramoebidae</taxon>
        <taxon>Anaeramoeba</taxon>
    </lineage>
</organism>
<gene>
    <name evidence="14" type="ORF">M0811_09297</name>
</gene>
<dbReference type="PANTHER" id="PTHR31814">
    <property type="match status" value="1"/>
</dbReference>
<keyword evidence="5" id="KW-0808">Transferase</keyword>
<dbReference type="GO" id="GO:0019287">
    <property type="term" value="P:isopentenyl diphosphate biosynthetic process, mevalonate pathway"/>
    <property type="evidence" value="ECO:0007669"/>
    <property type="project" value="TreeGrafter"/>
</dbReference>
<dbReference type="GO" id="GO:0005524">
    <property type="term" value="F:ATP binding"/>
    <property type="evidence" value="ECO:0007669"/>
    <property type="project" value="UniProtKB-KW"/>
</dbReference>
<protein>
    <recommendedName>
        <fullName evidence="3">phosphomevalonate kinase</fullName>
        <ecNumber evidence="3">2.7.4.2</ecNumber>
    </recommendedName>
</protein>
<keyword evidence="7 14" id="KW-0418">Kinase</keyword>
<evidence type="ECO:0000256" key="6">
    <source>
        <dbReference type="ARBA" id="ARBA00022741"/>
    </source>
</evidence>
<evidence type="ECO:0000256" key="3">
    <source>
        <dbReference type="ARBA" id="ARBA00012958"/>
    </source>
</evidence>
<keyword evidence="4" id="KW-0444">Lipid biosynthesis</keyword>
<evidence type="ECO:0000256" key="2">
    <source>
        <dbReference type="ARBA" id="ARBA00006495"/>
    </source>
</evidence>
<keyword evidence="6" id="KW-0547">Nucleotide-binding</keyword>
<feature type="domain" description="GHMP kinase N-terminal" evidence="13">
    <location>
        <begin position="132"/>
        <end position="196"/>
    </location>
</feature>
<dbReference type="SUPFAM" id="SSF54211">
    <property type="entry name" value="Ribosomal protein S5 domain 2-like"/>
    <property type="match status" value="1"/>
</dbReference>
<dbReference type="InterPro" id="IPR014721">
    <property type="entry name" value="Ribsml_uS5_D2-typ_fold_subgr"/>
</dbReference>
<dbReference type="Proteomes" id="UP001149090">
    <property type="component" value="Unassembled WGS sequence"/>
</dbReference>
<keyword evidence="10" id="KW-0443">Lipid metabolism</keyword>
<keyword evidence="8" id="KW-0067">ATP-binding</keyword>
<dbReference type="GO" id="GO:0005777">
    <property type="term" value="C:peroxisome"/>
    <property type="evidence" value="ECO:0007669"/>
    <property type="project" value="TreeGrafter"/>
</dbReference>
<dbReference type="InterPro" id="IPR036554">
    <property type="entry name" value="GHMP_kinase_C_sf"/>
</dbReference>
<dbReference type="InterPro" id="IPR016005">
    <property type="entry name" value="Erg8"/>
</dbReference>
<comment type="pathway">
    <text evidence="1">Isoprenoid biosynthesis; isopentenyl diphosphate biosynthesis via mevalonate pathway; isopentenyl diphosphate from (R)-mevalonate: step 2/3.</text>
</comment>
<dbReference type="InterPro" id="IPR020568">
    <property type="entry name" value="Ribosomal_Su5_D2-typ_SF"/>
</dbReference>
<dbReference type="InterPro" id="IPR006204">
    <property type="entry name" value="GHMP_kinase_N_dom"/>
</dbReference>
<evidence type="ECO:0000256" key="1">
    <source>
        <dbReference type="ARBA" id="ARBA00005017"/>
    </source>
</evidence>
<evidence type="ECO:0000256" key="4">
    <source>
        <dbReference type="ARBA" id="ARBA00022516"/>
    </source>
</evidence>
<dbReference type="PANTHER" id="PTHR31814:SF2">
    <property type="entry name" value="PHOSPHOMEVALONATE KINASE"/>
    <property type="match status" value="1"/>
</dbReference>
<comment type="caution">
    <text evidence="14">The sequence shown here is derived from an EMBL/GenBank/DDBJ whole genome shotgun (WGS) entry which is preliminary data.</text>
</comment>
<dbReference type="EC" id="2.7.4.2" evidence="3"/>
<dbReference type="EMBL" id="JAPDFW010000079">
    <property type="protein sequence ID" value="KAJ5072851.1"/>
    <property type="molecule type" value="Genomic_DNA"/>
</dbReference>
<evidence type="ECO:0000256" key="10">
    <source>
        <dbReference type="ARBA" id="ARBA00023098"/>
    </source>
</evidence>
<dbReference type="OMA" id="LVIHRTM"/>
<evidence type="ECO:0000313" key="15">
    <source>
        <dbReference type="Proteomes" id="UP001149090"/>
    </source>
</evidence>
<evidence type="ECO:0000256" key="7">
    <source>
        <dbReference type="ARBA" id="ARBA00022777"/>
    </source>
</evidence>
<dbReference type="GO" id="GO:0010142">
    <property type="term" value="P:farnesyl diphosphate biosynthetic process, mevalonate pathway"/>
    <property type="evidence" value="ECO:0007669"/>
    <property type="project" value="TreeGrafter"/>
</dbReference>
<keyword evidence="15" id="KW-1185">Reference proteome</keyword>
<evidence type="ECO:0000259" key="13">
    <source>
        <dbReference type="Pfam" id="PF00288"/>
    </source>
</evidence>
<evidence type="ECO:0000313" key="14">
    <source>
        <dbReference type="EMBL" id="KAJ5072851.1"/>
    </source>
</evidence>
<accession>A0A9Q0RAB9</accession>
<evidence type="ECO:0000256" key="9">
    <source>
        <dbReference type="ARBA" id="ARBA00022955"/>
    </source>
</evidence>
<evidence type="ECO:0000256" key="12">
    <source>
        <dbReference type="SAM" id="Coils"/>
    </source>
</evidence>
<evidence type="ECO:0000256" key="5">
    <source>
        <dbReference type="ARBA" id="ARBA00022679"/>
    </source>
</evidence>
<dbReference type="PIRSF" id="PIRSF017288">
    <property type="entry name" value="PMK_GHMP_euk"/>
    <property type="match status" value="1"/>
</dbReference>
<comment type="similarity">
    <text evidence="2">Belongs to the GHMP kinase family. Mevalonate kinase subfamily.</text>
</comment>
<dbReference type="AlphaFoldDB" id="A0A9Q0RAB9"/>
<name>A0A9Q0RAB9_ANAIG</name>
<dbReference type="Gene3D" id="3.30.230.10">
    <property type="match status" value="1"/>
</dbReference>
<feature type="coiled-coil region" evidence="12">
    <location>
        <begin position="285"/>
        <end position="315"/>
    </location>
</feature>
<keyword evidence="12" id="KW-0175">Coiled coil</keyword>
<dbReference type="GO" id="GO:0004631">
    <property type="term" value="F:phosphomevalonate kinase activity"/>
    <property type="evidence" value="ECO:0007669"/>
    <property type="project" value="UniProtKB-EC"/>
</dbReference>
<dbReference type="OrthoDB" id="10262935at2759"/>
<keyword evidence="11" id="KW-0753">Steroid metabolism</keyword>
<dbReference type="GO" id="GO:0006694">
    <property type="term" value="P:steroid biosynthetic process"/>
    <property type="evidence" value="ECO:0007669"/>
    <property type="project" value="UniProtKB-KW"/>
</dbReference>